<dbReference type="SUPFAM" id="SSF158573">
    <property type="entry name" value="GINS helical bundle-like"/>
    <property type="match status" value="1"/>
</dbReference>
<evidence type="ECO:0008006" key="8">
    <source>
        <dbReference type="Google" id="ProtNLM"/>
    </source>
</evidence>
<feature type="domain" description="DNA replication complex GINS protein PSF1 C-terminal" evidence="6">
    <location>
        <begin position="153"/>
        <end position="202"/>
    </location>
</feature>
<evidence type="ECO:0000313" key="7">
    <source>
        <dbReference type="EMBL" id="CAD9657769.1"/>
    </source>
</evidence>
<keyword evidence="4" id="KW-0539">Nucleus</keyword>
<accession>A0A7S2VZ32</accession>
<evidence type="ECO:0000259" key="5">
    <source>
        <dbReference type="Pfam" id="PF05916"/>
    </source>
</evidence>
<proteinExistence type="inferred from homology"/>
<dbReference type="CDD" id="cd11710">
    <property type="entry name" value="GINS_A_psf1"/>
    <property type="match status" value="1"/>
</dbReference>
<dbReference type="InterPro" id="IPR056783">
    <property type="entry name" value="PSF1_C"/>
</dbReference>
<dbReference type="InterPro" id="IPR005339">
    <property type="entry name" value="GINS_Psf1"/>
</dbReference>
<dbReference type="InterPro" id="IPR036224">
    <property type="entry name" value="GINS_bundle-like_dom_sf"/>
</dbReference>
<dbReference type="InterPro" id="IPR021151">
    <property type="entry name" value="GINS_A"/>
</dbReference>
<dbReference type="Pfam" id="PF24997">
    <property type="entry name" value="PSF1_C"/>
    <property type="match status" value="1"/>
</dbReference>
<keyword evidence="3" id="KW-0235">DNA replication</keyword>
<dbReference type="PANTHER" id="PTHR12914">
    <property type="entry name" value="PARTNER OF SLD5"/>
    <property type="match status" value="1"/>
</dbReference>
<evidence type="ECO:0000256" key="2">
    <source>
        <dbReference type="ARBA" id="ARBA00006677"/>
    </source>
</evidence>
<comment type="similarity">
    <text evidence="2">Belongs to the GINS1/PSF1 family.</text>
</comment>
<dbReference type="AlphaFoldDB" id="A0A7S2VZ32"/>
<sequence length="208" mass="23400">MNYGQRGRELLVDLKKSSDSDTLALYNEEGVRSTLQECTLHYKEMQGQASLASSSGTNSSSGGNGEVPMTSRASLLLHDAAIRRNKRCLLAYHAHRVNGLRHMSKFDHGSTLSMLPMLSEHEQELATQYEQLYTGFSPAILNLLEHVHPPEEEWVEVRVLEDIPDQMDCGGILVNLDYNTTHYLPRSGTVEQLIRRAMLQQLDSEENS</sequence>
<evidence type="ECO:0000256" key="4">
    <source>
        <dbReference type="ARBA" id="ARBA00023242"/>
    </source>
</evidence>
<dbReference type="PANTHER" id="PTHR12914:SF2">
    <property type="entry name" value="DNA REPLICATION COMPLEX GINS PROTEIN PSF1"/>
    <property type="match status" value="1"/>
</dbReference>
<dbReference type="Gene3D" id="1.20.58.1030">
    <property type="match status" value="1"/>
</dbReference>
<dbReference type="Pfam" id="PF05916">
    <property type="entry name" value="Sld5"/>
    <property type="match status" value="1"/>
</dbReference>
<comment type="subcellular location">
    <subcellularLocation>
        <location evidence="1">Nucleus</location>
    </subcellularLocation>
</comment>
<evidence type="ECO:0000256" key="1">
    <source>
        <dbReference type="ARBA" id="ARBA00004123"/>
    </source>
</evidence>
<protein>
    <recommendedName>
        <fullName evidence="8">GINS subunit domain-containing protein</fullName>
    </recommendedName>
</protein>
<feature type="domain" description="GINS subunit" evidence="5">
    <location>
        <begin position="81"/>
        <end position="135"/>
    </location>
</feature>
<dbReference type="GO" id="GO:0000811">
    <property type="term" value="C:GINS complex"/>
    <property type="evidence" value="ECO:0007669"/>
    <property type="project" value="InterPro"/>
</dbReference>
<name>A0A7S2VZ32_9STRA</name>
<evidence type="ECO:0000259" key="6">
    <source>
        <dbReference type="Pfam" id="PF24997"/>
    </source>
</evidence>
<evidence type="ECO:0000256" key="3">
    <source>
        <dbReference type="ARBA" id="ARBA00022705"/>
    </source>
</evidence>
<dbReference type="EMBL" id="HBHI01003116">
    <property type="protein sequence ID" value="CAD9657769.1"/>
    <property type="molecule type" value="Transcribed_RNA"/>
</dbReference>
<gene>
    <name evidence="7" type="ORF">EANT1437_LOCUS1570</name>
</gene>
<dbReference type="GO" id="GO:1902983">
    <property type="term" value="P:DNA strand elongation involved in mitotic DNA replication"/>
    <property type="evidence" value="ECO:0007669"/>
    <property type="project" value="TreeGrafter"/>
</dbReference>
<reference evidence="7" key="1">
    <citation type="submission" date="2021-01" db="EMBL/GenBank/DDBJ databases">
        <authorList>
            <person name="Corre E."/>
            <person name="Pelletier E."/>
            <person name="Niang G."/>
            <person name="Scheremetjew M."/>
            <person name="Finn R."/>
            <person name="Kale V."/>
            <person name="Holt S."/>
            <person name="Cochrane G."/>
            <person name="Meng A."/>
            <person name="Brown T."/>
            <person name="Cohen L."/>
        </authorList>
    </citation>
    <scope>NUCLEOTIDE SEQUENCE</scope>
    <source>
        <strain evidence="7">CCMP1452</strain>
    </source>
</reference>
<organism evidence="7">
    <name type="scientific">Eucampia antarctica</name>
    <dbReference type="NCBI Taxonomy" id="49252"/>
    <lineage>
        <taxon>Eukaryota</taxon>
        <taxon>Sar</taxon>
        <taxon>Stramenopiles</taxon>
        <taxon>Ochrophyta</taxon>
        <taxon>Bacillariophyta</taxon>
        <taxon>Mediophyceae</taxon>
        <taxon>Biddulphiophycidae</taxon>
        <taxon>Hemiaulales</taxon>
        <taxon>Hemiaulaceae</taxon>
        <taxon>Eucampia</taxon>
    </lineage>
</organism>